<evidence type="ECO:0000313" key="1">
    <source>
        <dbReference type="EMBL" id="MEA3571904.1"/>
    </source>
</evidence>
<name>A0ABU5PPN0_9BACL</name>
<dbReference type="RefSeq" id="WP_323078455.1">
    <property type="nucleotide sequence ID" value="NZ_CBCSKM010000031.1"/>
</dbReference>
<comment type="caution">
    <text evidence="1">The sequence shown here is derived from an EMBL/GenBank/DDBJ whole genome shotgun (WGS) entry which is preliminary data.</text>
</comment>
<proteinExistence type="predicted"/>
<dbReference type="EMBL" id="JAYERP010000001">
    <property type="protein sequence ID" value="MEA3571904.1"/>
    <property type="molecule type" value="Genomic_DNA"/>
</dbReference>
<keyword evidence="2" id="KW-1185">Reference proteome</keyword>
<dbReference type="Proteomes" id="UP001292216">
    <property type="component" value="Unassembled WGS sequence"/>
</dbReference>
<evidence type="ECO:0008006" key="3">
    <source>
        <dbReference type="Google" id="ProtNLM"/>
    </source>
</evidence>
<evidence type="ECO:0000313" key="2">
    <source>
        <dbReference type="Proteomes" id="UP001292216"/>
    </source>
</evidence>
<protein>
    <recommendedName>
        <fullName evidence="3">Lipoprotein</fullName>
    </recommendedName>
</protein>
<accession>A0ABU5PPN0</accession>
<sequence length="358" mass="39995">MSRNWFTSFMLVILSVVLVLSGCSSKKEPKEALSSAAVKALEMDSYVVENQIKILDFSVEGTEDTESAQVGAVLSMLKNAEINIKQIYQKEPMQTEATLEVKLTGDMTTTITIPLVMTSEKLYVKIPSIPFLPMPESVTGKFLVLDLKELAEQAGEEFNPDLFNPEKTQKLSTELMGALFAEYESGAYFSNIDPKEASLPEGFKAKQVVQFAITNEKVKEAVTILVNQALPKMLDILAKEEYRSMLQLTPEEIEQAKKDLQEGSQDELGKALDEMKNHLQINKFTVDTAIDENNYPAYYNVQVDVAVNDPDTQTNVKAAVQMTSHFTQINEKPAFEIGIPTDTLTLEQLQEEMSQFGY</sequence>
<reference evidence="1 2" key="1">
    <citation type="submission" date="2023-12" db="EMBL/GenBank/DDBJ databases">
        <title>Whole genome sequencing of Paenibacillus phoenicis isolated from the Phoenix Mars Lander spacecraft assembly facility.</title>
        <authorList>
            <person name="Garcia A."/>
            <person name="Venkateswaran K."/>
        </authorList>
    </citation>
    <scope>NUCLEOTIDE SEQUENCE [LARGE SCALE GENOMIC DNA]</scope>
    <source>
        <strain evidence="1 2">3PO2SA</strain>
    </source>
</reference>
<gene>
    <name evidence="1" type="ORF">U9M73_18345</name>
</gene>
<organism evidence="1 2">
    <name type="scientific">Paenibacillus phoenicis</name>
    <dbReference type="NCBI Taxonomy" id="554117"/>
    <lineage>
        <taxon>Bacteria</taxon>
        <taxon>Bacillati</taxon>
        <taxon>Bacillota</taxon>
        <taxon>Bacilli</taxon>
        <taxon>Bacillales</taxon>
        <taxon>Paenibacillaceae</taxon>
        <taxon>Paenibacillus</taxon>
    </lineage>
</organism>
<dbReference type="PROSITE" id="PS51257">
    <property type="entry name" value="PROKAR_LIPOPROTEIN"/>
    <property type="match status" value="1"/>
</dbReference>